<dbReference type="Proteomes" id="UP000680038">
    <property type="component" value="Unassembled WGS sequence"/>
</dbReference>
<dbReference type="GO" id="GO:0005737">
    <property type="term" value="C:cytoplasm"/>
    <property type="evidence" value="ECO:0007669"/>
    <property type="project" value="TreeGrafter"/>
</dbReference>
<evidence type="ECO:0000256" key="6">
    <source>
        <dbReference type="ARBA" id="ARBA00022837"/>
    </source>
</evidence>
<evidence type="ECO:0000259" key="8">
    <source>
        <dbReference type="Pfam" id="PF00884"/>
    </source>
</evidence>
<dbReference type="SUPFAM" id="SSF53649">
    <property type="entry name" value="Alkaline phosphatase-like"/>
    <property type="match status" value="1"/>
</dbReference>
<organism evidence="9 10">
    <name type="scientific">Dyadobacter helix</name>
    <dbReference type="NCBI Taxonomy" id="2822344"/>
    <lineage>
        <taxon>Bacteria</taxon>
        <taxon>Pseudomonadati</taxon>
        <taxon>Bacteroidota</taxon>
        <taxon>Cytophagia</taxon>
        <taxon>Cytophagales</taxon>
        <taxon>Spirosomataceae</taxon>
        <taxon>Dyadobacter</taxon>
    </lineage>
</organism>
<dbReference type="InterPro" id="IPR017850">
    <property type="entry name" value="Alkaline_phosphatase_core_sf"/>
</dbReference>
<dbReference type="RefSeq" id="WP_229252663.1">
    <property type="nucleotide sequence ID" value="NZ_CAJRAF010000001.1"/>
</dbReference>
<evidence type="ECO:0000313" key="10">
    <source>
        <dbReference type="Proteomes" id="UP000680038"/>
    </source>
</evidence>
<dbReference type="AlphaFoldDB" id="A0A916J9L0"/>
<evidence type="ECO:0000256" key="7">
    <source>
        <dbReference type="SAM" id="SignalP"/>
    </source>
</evidence>
<protein>
    <submittedName>
        <fullName evidence="9">Sulfatase</fullName>
        <ecNumber evidence="9">3.1.6.-</ecNumber>
    </submittedName>
</protein>
<keyword evidence="5 9" id="KW-0378">Hydrolase</keyword>
<evidence type="ECO:0000256" key="5">
    <source>
        <dbReference type="ARBA" id="ARBA00022801"/>
    </source>
</evidence>
<name>A0A916J9L0_9BACT</name>
<feature type="chain" id="PRO_5038000959" evidence="7">
    <location>
        <begin position="30"/>
        <end position="465"/>
    </location>
</feature>
<keyword evidence="10" id="KW-1185">Reference proteome</keyword>
<comment type="cofactor">
    <cofactor evidence="1">
        <name>Ca(2+)</name>
        <dbReference type="ChEBI" id="CHEBI:29108"/>
    </cofactor>
</comment>
<reference evidence="9" key="1">
    <citation type="submission" date="2021-04" db="EMBL/GenBank/DDBJ databases">
        <authorList>
            <person name="Rodrigo-Torres L."/>
            <person name="Arahal R. D."/>
            <person name="Lucena T."/>
        </authorList>
    </citation>
    <scope>NUCLEOTIDE SEQUENCE</scope>
    <source>
        <strain evidence="9">CECT 9275</strain>
    </source>
</reference>
<evidence type="ECO:0000256" key="4">
    <source>
        <dbReference type="ARBA" id="ARBA00022729"/>
    </source>
</evidence>
<evidence type="ECO:0000256" key="3">
    <source>
        <dbReference type="ARBA" id="ARBA00022723"/>
    </source>
</evidence>
<accession>A0A916J9L0</accession>
<dbReference type="PANTHER" id="PTHR45953:SF1">
    <property type="entry name" value="IDURONATE 2-SULFATASE"/>
    <property type="match status" value="1"/>
</dbReference>
<dbReference type="PANTHER" id="PTHR45953">
    <property type="entry name" value="IDURONATE 2-SULFATASE"/>
    <property type="match status" value="1"/>
</dbReference>
<feature type="domain" description="Sulfatase N-terminal" evidence="8">
    <location>
        <begin position="36"/>
        <end position="363"/>
    </location>
</feature>
<evidence type="ECO:0000256" key="1">
    <source>
        <dbReference type="ARBA" id="ARBA00001913"/>
    </source>
</evidence>
<dbReference type="GO" id="GO:0046872">
    <property type="term" value="F:metal ion binding"/>
    <property type="evidence" value="ECO:0007669"/>
    <property type="project" value="UniProtKB-KW"/>
</dbReference>
<dbReference type="Gene3D" id="3.40.720.10">
    <property type="entry name" value="Alkaline Phosphatase, subunit A"/>
    <property type="match status" value="1"/>
</dbReference>
<keyword evidence="6" id="KW-0106">Calcium</keyword>
<dbReference type="EC" id="3.1.6.-" evidence="9"/>
<gene>
    <name evidence="9" type="ORF">DYBT9275_01321</name>
</gene>
<dbReference type="InterPro" id="IPR000917">
    <property type="entry name" value="Sulfatase_N"/>
</dbReference>
<proteinExistence type="inferred from homology"/>
<comment type="similarity">
    <text evidence="2">Belongs to the sulfatase family.</text>
</comment>
<dbReference type="EMBL" id="CAJRAF010000001">
    <property type="protein sequence ID" value="CAG4994119.1"/>
    <property type="molecule type" value="Genomic_DNA"/>
</dbReference>
<dbReference type="CDD" id="cd16030">
    <property type="entry name" value="iduronate-2-sulfatase"/>
    <property type="match status" value="1"/>
</dbReference>
<evidence type="ECO:0000313" key="9">
    <source>
        <dbReference type="EMBL" id="CAG4994119.1"/>
    </source>
</evidence>
<dbReference type="InterPro" id="IPR035874">
    <property type="entry name" value="IDS"/>
</dbReference>
<keyword evidence="4 7" id="KW-0732">Signal</keyword>
<dbReference type="GO" id="GO:0004423">
    <property type="term" value="F:iduronate-2-sulfatase activity"/>
    <property type="evidence" value="ECO:0007669"/>
    <property type="project" value="InterPro"/>
</dbReference>
<evidence type="ECO:0000256" key="2">
    <source>
        <dbReference type="ARBA" id="ARBA00008779"/>
    </source>
</evidence>
<sequence length="465" mass="52270">MMKQRLLLKLSYTLGFCLVSLLSSLSAAAQPKGKLNVLFIAVDDMNDWIGPFGGYPGIKTPNIDKLAKKGLIFTRAYCAAPACNPSRASLLTGIRPSTSGVYHNNQPWRPVMKDAVTLPQYFTANGYDVKGAGKIFHNSFNDQASWPEYFDVPHSPVPPKAPVNGFAHFDWSPVDVQDEDMGDYKVANQGIDYFGKKHEKPFFLAIGFTRPHLPWYVPQKYFDQYPLAGIKLPKVISNDLADIPEAGVKIAKPKGDHKFITDHKQWEKAVQGYLASITFADAQIGRLLDALENSEYAKNTVIVFFGDHGWHLGEKEHWRKFALWEEASRVPFIVYAPGITKGGSVSERTVNLLDIYPTLVELFKLPVKRELEGNSITTLLRNPGAKWEHPSITTHGFGNHAVRSEKYRYIRYEDGSEELYDHDTDPQEWKNLAKDEKFASVKKELAKALPVVNTKDAPTVKEGKE</sequence>
<keyword evidence="3" id="KW-0479">Metal-binding</keyword>
<dbReference type="Pfam" id="PF00884">
    <property type="entry name" value="Sulfatase"/>
    <property type="match status" value="1"/>
</dbReference>
<comment type="caution">
    <text evidence="9">The sequence shown here is derived from an EMBL/GenBank/DDBJ whole genome shotgun (WGS) entry which is preliminary data.</text>
</comment>
<feature type="signal peptide" evidence="7">
    <location>
        <begin position="1"/>
        <end position="29"/>
    </location>
</feature>